<feature type="compositionally biased region" description="Basic and acidic residues" evidence="1">
    <location>
        <begin position="799"/>
        <end position="810"/>
    </location>
</feature>
<organism evidence="2 3">
    <name type="scientific">Ascobolus immersus RN42</name>
    <dbReference type="NCBI Taxonomy" id="1160509"/>
    <lineage>
        <taxon>Eukaryota</taxon>
        <taxon>Fungi</taxon>
        <taxon>Dikarya</taxon>
        <taxon>Ascomycota</taxon>
        <taxon>Pezizomycotina</taxon>
        <taxon>Pezizomycetes</taxon>
        <taxon>Pezizales</taxon>
        <taxon>Ascobolaceae</taxon>
        <taxon>Ascobolus</taxon>
    </lineage>
</organism>
<reference evidence="2 3" key="1">
    <citation type="journal article" date="2018" name="Nat. Ecol. Evol.">
        <title>Pezizomycetes genomes reveal the molecular basis of ectomycorrhizal truffle lifestyle.</title>
        <authorList>
            <person name="Murat C."/>
            <person name="Payen T."/>
            <person name="Noel B."/>
            <person name="Kuo A."/>
            <person name="Morin E."/>
            <person name="Chen J."/>
            <person name="Kohler A."/>
            <person name="Krizsan K."/>
            <person name="Balestrini R."/>
            <person name="Da Silva C."/>
            <person name="Montanini B."/>
            <person name="Hainaut M."/>
            <person name="Levati E."/>
            <person name="Barry K.W."/>
            <person name="Belfiori B."/>
            <person name="Cichocki N."/>
            <person name="Clum A."/>
            <person name="Dockter R.B."/>
            <person name="Fauchery L."/>
            <person name="Guy J."/>
            <person name="Iotti M."/>
            <person name="Le Tacon F."/>
            <person name="Lindquist E.A."/>
            <person name="Lipzen A."/>
            <person name="Malagnac F."/>
            <person name="Mello A."/>
            <person name="Molinier V."/>
            <person name="Miyauchi S."/>
            <person name="Poulain J."/>
            <person name="Riccioni C."/>
            <person name="Rubini A."/>
            <person name="Sitrit Y."/>
            <person name="Splivallo R."/>
            <person name="Traeger S."/>
            <person name="Wang M."/>
            <person name="Zifcakova L."/>
            <person name="Wipf D."/>
            <person name="Zambonelli A."/>
            <person name="Paolocci F."/>
            <person name="Nowrousian M."/>
            <person name="Ottonello S."/>
            <person name="Baldrian P."/>
            <person name="Spatafora J.W."/>
            <person name="Henrissat B."/>
            <person name="Nagy L.G."/>
            <person name="Aury J.M."/>
            <person name="Wincker P."/>
            <person name="Grigoriev I.V."/>
            <person name="Bonfante P."/>
            <person name="Martin F.M."/>
        </authorList>
    </citation>
    <scope>NUCLEOTIDE SEQUENCE [LARGE SCALE GENOMIC DNA]</scope>
    <source>
        <strain evidence="2 3">RN42</strain>
    </source>
</reference>
<feature type="compositionally biased region" description="Low complexity" evidence="1">
    <location>
        <begin position="231"/>
        <end position="247"/>
    </location>
</feature>
<evidence type="ECO:0000313" key="3">
    <source>
        <dbReference type="Proteomes" id="UP000275078"/>
    </source>
</evidence>
<evidence type="ECO:0000256" key="1">
    <source>
        <dbReference type="SAM" id="MobiDB-lite"/>
    </source>
</evidence>
<dbReference type="Proteomes" id="UP000275078">
    <property type="component" value="Unassembled WGS sequence"/>
</dbReference>
<feature type="compositionally biased region" description="Basic and acidic residues" evidence="1">
    <location>
        <begin position="164"/>
        <end position="174"/>
    </location>
</feature>
<keyword evidence="3" id="KW-1185">Reference proteome</keyword>
<accession>A0A3N4IJB5</accession>
<feature type="region of interest" description="Disordered" evidence="1">
    <location>
        <begin position="231"/>
        <end position="277"/>
    </location>
</feature>
<proteinExistence type="predicted"/>
<protein>
    <submittedName>
        <fullName evidence="2">Uncharacterized protein</fullName>
    </submittedName>
</protein>
<gene>
    <name evidence="2" type="ORF">BJ508DRAFT_303550</name>
</gene>
<feature type="region of interest" description="Disordered" evidence="1">
    <location>
        <begin position="790"/>
        <end position="835"/>
    </location>
</feature>
<evidence type="ECO:0000313" key="2">
    <source>
        <dbReference type="EMBL" id="RPA84798.1"/>
    </source>
</evidence>
<dbReference type="OrthoDB" id="3032033at2759"/>
<dbReference type="EMBL" id="ML119657">
    <property type="protein sequence ID" value="RPA84798.1"/>
    <property type="molecule type" value="Genomic_DNA"/>
</dbReference>
<name>A0A3N4IJB5_ASCIM</name>
<dbReference type="AlphaFoldDB" id="A0A3N4IJB5"/>
<sequence>MGNVSCGIFRAIRGRRQPDMECTQAAHYDDRIIVYMTSECQDSEIERVIVKEAGMSLLKSTKMEVSVWERTQSQKNSTYCLLSFWFEKNANFEELVQVLERLPGISRGSPKELFTAKFMLHMASYHVLTRVWNNYQIGTPSANACALSPIQSSSDMSRDLGARTEPIWTKREPQGPRPQHLPRRFQPIPASATPNSFIADFPEENFLTLARKLISNFTLFCAATGRFNTVRPPRLSSSNSPSTPTTIRKAHAWSSSREDHPKSSHRSLSNLSSSPSQSSHLAIDSLRLPFDLHHPKYQSSRSVALTVETNASTSCLSLPAYSPNTTTGTRPRAVLQSSSSPSSRRRQTIPTMSATPQVIDFQAYKNEYRLCSEELMSITTLLDSLEYVVPKESESVDLQHSITQHQERSAPKGKSTLLSRTLDSIASILVTDKEVISVQAKYLSAKVYKDEAVGTASQVGAKGKTERKTRSQDLVARVLICKNPHEHTEDKNTLKREMTEVRWVNITPWIIPISEEIYSFFTKEWDYGRGKSFEENLALVSALLNESMISQATDKMRKLATHVVMSSTGKLNHRYEKISSCIKALEDIRQVLNTETRQRKVVDFLEDEESMLLESTLYYVEDADAQTETQLLDAFGGNLTVDFGLRFLLALVRDIGRNNKKLSREIEDRKGSRAIQRTTDLLYEQLCSLEWFSFSRLSTKLFQITSSQLATALEKHQEEYRCKMLKKRGTRPHKMVLSTLKKGEKVKLSEAHIKRIKKVHTTEQEQASAIKVALEAEVAKLRKRSVYAEFTDSESDSEEQTRNEDDRTGEVLEDAEEDSEAREDPADGRPSIFPENPDESAAVYIRTCIRLLTVATRASRALALSKNKSDLLSEIRFEYIDTKLPSTNFSFNWMEYIDKLYPNAEYAKAVKRHLQSNFYNKFARKFINFNGRAHCEAISCSLCFELKKKTGTLDPSMYEQLKPIESFLEKEPIGVSKRSCPVCFTILDELYKHYEVQDVVNAGATHRVIFPCALPPGLPLQVAKNVVSRFRGLLKLRIAELGVIAKEASPQSDPVSREVTTGEEEAVAGWKAARRKDFLEKKRKREQQG</sequence>
<feature type="compositionally biased region" description="Acidic residues" evidence="1">
    <location>
        <begin position="811"/>
        <end position="821"/>
    </location>
</feature>
<feature type="region of interest" description="Disordered" evidence="1">
    <location>
        <begin position="164"/>
        <end position="188"/>
    </location>
</feature>
<feature type="region of interest" description="Disordered" evidence="1">
    <location>
        <begin position="321"/>
        <end position="349"/>
    </location>
</feature>
<feature type="compositionally biased region" description="Low complexity" evidence="1">
    <location>
        <begin position="266"/>
        <end position="277"/>
    </location>
</feature>